<dbReference type="EMBL" id="FZOB01000002">
    <property type="protein sequence ID" value="SNR65177.1"/>
    <property type="molecule type" value="Genomic_DNA"/>
</dbReference>
<evidence type="ECO:0000256" key="13">
    <source>
        <dbReference type="PIRSR" id="PIRSR606262-2"/>
    </source>
</evidence>
<evidence type="ECO:0000256" key="1">
    <source>
        <dbReference type="ARBA" id="ARBA00001947"/>
    </source>
</evidence>
<dbReference type="FunFam" id="3.40.140.10:FF:000008">
    <property type="entry name" value="Cytidine deaminase"/>
    <property type="match status" value="1"/>
</dbReference>
<dbReference type="GO" id="GO:0005829">
    <property type="term" value="C:cytosol"/>
    <property type="evidence" value="ECO:0007669"/>
    <property type="project" value="TreeGrafter"/>
</dbReference>
<evidence type="ECO:0000256" key="4">
    <source>
        <dbReference type="ARBA" id="ARBA00012783"/>
    </source>
</evidence>
<gene>
    <name evidence="17" type="ORF">SAMN06265340_10251</name>
</gene>
<comment type="catalytic activity">
    <reaction evidence="11 15">
        <text>cytidine + H2O + H(+) = uridine + NH4(+)</text>
        <dbReference type="Rhea" id="RHEA:16069"/>
        <dbReference type="ChEBI" id="CHEBI:15377"/>
        <dbReference type="ChEBI" id="CHEBI:15378"/>
        <dbReference type="ChEBI" id="CHEBI:16704"/>
        <dbReference type="ChEBI" id="CHEBI:17562"/>
        <dbReference type="ChEBI" id="CHEBI:28938"/>
        <dbReference type="EC" id="3.5.4.5"/>
    </reaction>
</comment>
<dbReference type="OrthoDB" id="9795347at2"/>
<dbReference type="PANTHER" id="PTHR11644:SF2">
    <property type="entry name" value="CYTIDINE DEAMINASE"/>
    <property type="match status" value="1"/>
</dbReference>
<comment type="cofactor">
    <cofactor evidence="1 14 15">
        <name>Zn(2+)</name>
        <dbReference type="ChEBI" id="CHEBI:29105"/>
    </cofactor>
</comment>
<feature type="domain" description="CMP/dCMP-type deaminase" evidence="16">
    <location>
        <begin position="1"/>
        <end position="124"/>
    </location>
</feature>
<keyword evidence="8 14" id="KW-0862">Zinc</keyword>
<evidence type="ECO:0000256" key="15">
    <source>
        <dbReference type="RuleBase" id="RU364006"/>
    </source>
</evidence>
<dbReference type="PROSITE" id="PS00903">
    <property type="entry name" value="CYT_DCMP_DEAMINASES_1"/>
    <property type="match status" value="1"/>
</dbReference>
<dbReference type="SUPFAM" id="SSF53927">
    <property type="entry name" value="Cytidine deaminase-like"/>
    <property type="match status" value="1"/>
</dbReference>
<dbReference type="CDD" id="cd01283">
    <property type="entry name" value="cytidine_deaminase"/>
    <property type="match status" value="1"/>
</dbReference>
<dbReference type="Gene3D" id="3.40.140.10">
    <property type="entry name" value="Cytidine Deaminase, domain 2"/>
    <property type="match status" value="1"/>
</dbReference>
<dbReference type="InterPro" id="IPR016193">
    <property type="entry name" value="Cytidine_deaminase-like"/>
</dbReference>
<evidence type="ECO:0000256" key="3">
    <source>
        <dbReference type="ARBA" id="ARBA00006576"/>
    </source>
</evidence>
<comment type="similarity">
    <text evidence="3 15">Belongs to the cytidine and deoxycytidylate deaminase family.</text>
</comment>
<dbReference type="PROSITE" id="PS51747">
    <property type="entry name" value="CYT_DCMP_DEAMINASES_2"/>
    <property type="match status" value="1"/>
</dbReference>
<dbReference type="GO" id="GO:0008270">
    <property type="term" value="F:zinc ion binding"/>
    <property type="evidence" value="ECO:0007669"/>
    <property type="project" value="UniProtKB-UniRule"/>
</dbReference>
<dbReference type="Pfam" id="PF00383">
    <property type="entry name" value="dCMP_cyt_deam_1"/>
    <property type="match status" value="1"/>
</dbReference>
<evidence type="ECO:0000256" key="12">
    <source>
        <dbReference type="PIRSR" id="PIRSR606262-1"/>
    </source>
</evidence>
<dbReference type="PANTHER" id="PTHR11644">
    <property type="entry name" value="CYTIDINE DEAMINASE"/>
    <property type="match status" value="1"/>
</dbReference>
<keyword evidence="6 14" id="KW-0479">Metal-binding</keyword>
<dbReference type="NCBIfam" id="NF004064">
    <property type="entry name" value="PRK05578.1"/>
    <property type="match status" value="1"/>
</dbReference>
<evidence type="ECO:0000256" key="10">
    <source>
        <dbReference type="ARBA" id="ARBA00049252"/>
    </source>
</evidence>
<organism evidence="17 18">
    <name type="scientific">Desulfurobacterium atlanticum</name>
    <dbReference type="NCBI Taxonomy" id="240169"/>
    <lineage>
        <taxon>Bacteria</taxon>
        <taxon>Pseudomonadati</taxon>
        <taxon>Aquificota</taxon>
        <taxon>Aquificia</taxon>
        <taxon>Desulfurobacteriales</taxon>
        <taxon>Desulfurobacteriaceae</taxon>
        <taxon>Desulfurobacterium</taxon>
    </lineage>
</organism>
<feature type="active site" description="Proton donor" evidence="12">
    <location>
        <position position="53"/>
    </location>
</feature>
<feature type="binding site" evidence="14">
    <location>
        <position position="86"/>
    </location>
    <ligand>
        <name>Zn(2+)</name>
        <dbReference type="ChEBI" id="CHEBI:29105"/>
        <note>catalytic</note>
    </ligand>
</feature>
<dbReference type="GO" id="GO:0042802">
    <property type="term" value="F:identical protein binding"/>
    <property type="evidence" value="ECO:0007669"/>
    <property type="project" value="UniProtKB-ARBA"/>
</dbReference>
<dbReference type="InterPro" id="IPR050202">
    <property type="entry name" value="Cyt/Deoxycyt_deaminase"/>
</dbReference>
<keyword evidence="18" id="KW-1185">Reference proteome</keyword>
<dbReference type="GO" id="GO:0072527">
    <property type="term" value="P:pyrimidine-containing compound metabolic process"/>
    <property type="evidence" value="ECO:0007669"/>
    <property type="project" value="UniProtKB-ARBA"/>
</dbReference>
<name>A0A238Y235_9BACT</name>
<evidence type="ECO:0000256" key="7">
    <source>
        <dbReference type="ARBA" id="ARBA00022801"/>
    </source>
</evidence>
<feature type="binding site" evidence="13">
    <location>
        <begin position="40"/>
        <end position="46"/>
    </location>
    <ligand>
        <name>substrate</name>
    </ligand>
</feature>
<dbReference type="GO" id="GO:0004126">
    <property type="term" value="F:cytidine deaminase activity"/>
    <property type="evidence" value="ECO:0007669"/>
    <property type="project" value="UniProtKB-UniRule"/>
</dbReference>
<dbReference type="Proteomes" id="UP000198405">
    <property type="component" value="Unassembled WGS sequence"/>
</dbReference>
<sequence length="125" mass="14036">MEELLKLAKEHVKHCYCPYSDFHVVAVLETISGKKFVGVNVENSSYGLTVCAERVAIFKAISEGEKNFSKILIYSPDGTPFPCGACRQVMAEFCSEDFEVIVATENKILSYTLKKLLPFSFNLNR</sequence>
<evidence type="ECO:0000256" key="2">
    <source>
        <dbReference type="ARBA" id="ARBA00003949"/>
    </source>
</evidence>
<evidence type="ECO:0000256" key="5">
    <source>
        <dbReference type="ARBA" id="ARBA00018266"/>
    </source>
</evidence>
<evidence type="ECO:0000256" key="8">
    <source>
        <dbReference type="ARBA" id="ARBA00022833"/>
    </source>
</evidence>
<dbReference type="AlphaFoldDB" id="A0A238Y235"/>
<dbReference type="EC" id="3.5.4.5" evidence="4 15"/>
<protein>
    <recommendedName>
        <fullName evidence="5 15">Cytidine deaminase</fullName>
        <ecNumber evidence="4 15">3.5.4.5</ecNumber>
    </recommendedName>
    <alternativeName>
        <fullName evidence="9 15">Cytidine aminohydrolase</fullName>
    </alternativeName>
</protein>
<keyword evidence="7 15" id="KW-0378">Hydrolase</keyword>
<evidence type="ECO:0000259" key="16">
    <source>
        <dbReference type="PROSITE" id="PS51747"/>
    </source>
</evidence>
<evidence type="ECO:0000256" key="6">
    <source>
        <dbReference type="ARBA" id="ARBA00022723"/>
    </source>
</evidence>
<proteinExistence type="inferred from homology"/>
<dbReference type="InterPro" id="IPR016192">
    <property type="entry name" value="APOBEC/CMP_deaminase_Zn-bd"/>
</dbReference>
<feature type="binding site" evidence="14">
    <location>
        <position position="51"/>
    </location>
    <ligand>
        <name>Zn(2+)</name>
        <dbReference type="ChEBI" id="CHEBI:29105"/>
        <note>catalytic</note>
    </ligand>
</feature>
<feature type="binding site" evidence="14">
    <location>
        <position position="83"/>
    </location>
    <ligand>
        <name>Zn(2+)</name>
        <dbReference type="ChEBI" id="CHEBI:29105"/>
        <note>catalytic</note>
    </ligand>
</feature>
<comment type="catalytic activity">
    <reaction evidence="10 15">
        <text>2'-deoxycytidine + H2O + H(+) = 2'-deoxyuridine + NH4(+)</text>
        <dbReference type="Rhea" id="RHEA:13433"/>
        <dbReference type="ChEBI" id="CHEBI:15377"/>
        <dbReference type="ChEBI" id="CHEBI:15378"/>
        <dbReference type="ChEBI" id="CHEBI:15698"/>
        <dbReference type="ChEBI" id="CHEBI:16450"/>
        <dbReference type="ChEBI" id="CHEBI:28938"/>
        <dbReference type="EC" id="3.5.4.5"/>
    </reaction>
</comment>
<evidence type="ECO:0000256" key="11">
    <source>
        <dbReference type="ARBA" id="ARBA00049558"/>
    </source>
</evidence>
<evidence type="ECO:0000256" key="9">
    <source>
        <dbReference type="ARBA" id="ARBA00032005"/>
    </source>
</evidence>
<dbReference type="InterPro" id="IPR002125">
    <property type="entry name" value="CMP_dCMP_dom"/>
</dbReference>
<dbReference type="GO" id="GO:0055086">
    <property type="term" value="P:nucleobase-containing small molecule metabolic process"/>
    <property type="evidence" value="ECO:0007669"/>
    <property type="project" value="UniProtKB-ARBA"/>
</dbReference>
<dbReference type="InterPro" id="IPR006262">
    <property type="entry name" value="Cyt_deam_tetra"/>
</dbReference>
<reference evidence="18" key="1">
    <citation type="submission" date="2017-06" db="EMBL/GenBank/DDBJ databases">
        <authorList>
            <person name="Varghese N."/>
            <person name="Submissions S."/>
        </authorList>
    </citation>
    <scope>NUCLEOTIDE SEQUENCE [LARGE SCALE GENOMIC DNA]</scope>
    <source>
        <strain evidence="18">DSM 15668</strain>
    </source>
</reference>
<accession>A0A238Y235</accession>
<dbReference type="NCBIfam" id="TIGR01354">
    <property type="entry name" value="cyt_deam_tetra"/>
    <property type="match status" value="1"/>
</dbReference>
<evidence type="ECO:0000256" key="14">
    <source>
        <dbReference type="PIRSR" id="PIRSR606262-3"/>
    </source>
</evidence>
<dbReference type="RefSeq" id="WP_089322406.1">
    <property type="nucleotide sequence ID" value="NZ_FZOB01000002.1"/>
</dbReference>
<comment type="function">
    <text evidence="2 15">This enzyme scavenges exogenous and endogenous cytidine and 2'-deoxycytidine for UMP synthesis.</text>
</comment>
<evidence type="ECO:0000313" key="18">
    <source>
        <dbReference type="Proteomes" id="UP000198405"/>
    </source>
</evidence>
<evidence type="ECO:0000313" key="17">
    <source>
        <dbReference type="EMBL" id="SNR65177.1"/>
    </source>
</evidence>